<dbReference type="GO" id="GO:0045893">
    <property type="term" value="P:positive regulation of DNA-templated transcription"/>
    <property type="evidence" value="ECO:0007669"/>
    <property type="project" value="UniProtKB-ARBA"/>
</dbReference>
<reference evidence="12" key="1">
    <citation type="submission" date="2020-01" db="EMBL/GenBank/DDBJ databases">
        <title>Genome Sequencing of Three Apophysomyces-Like Fungal Strains Confirms a Novel Fungal Genus in the Mucoromycota with divergent Burkholderia-like Endosymbiotic Bacteria.</title>
        <authorList>
            <person name="Stajich J.E."/>
            <person name="Macias A.M."/>
            <person name="Carter-House D."/>
            <person name="Lovett B."/>
            <person name="Kasson L.R."/>
            <person name="Berry K."/>
            <person name="Grigoriev I."/>
            <person name="Chang Y."/>
            <person name="Spatafora J."/>
            <person name="Kasson M.T."/>
        </authorList>
    </citation>
    <scope>NUCLEOTIDE SEQUENCE</scope>
    <source>
        <strain evidence="12">NRRL A-21654</strain>
    </source>
</reference>
<dbReference type="Proteomes" id="UP000605846">
    <property type="component" value="Unassembled WGS sequence"/>
</dbReference>
<gene>
    <name evidence="12" type="ORF">EC973_007299</name>
</gene>
<evidence type="ECO:0000256" key="3">
    <source>
        <dbReference type="ARBA" id="ARBA00022737"/>
    </source>
</evidence>
<feature type="region of interest" description="Disordered" evidence="10">
    <location>
        <begin position="1"/>
        <end position="23"/>
    </location>
</feature>
<evidence type="ECO:0000256" key="10">
    <source>
        <dbReference type="SAM" id="MobiDB-lite"/>
    </source>
</evidence>
<feature type="domain" description="C2H2-type" evidence="11">
    <location>
        <begin position="210"/>
        <end position="246"/>
    </location>
</feature>
<dbReference type="SMART" id="SM00355">
    <property type="entry name" value="ZnF_C2H2"/>
    <property type="match status" value="3"/>
</dbReference>
<feature type="compositionally biased region" description="Low complexity" evidence="10">
    <location>
        <begin position="289"/>
        <end position="302"/>
    </location>
</feature>
<dbReference type="InterPro" id="IPR050589">
    <property type="entry name" value="Ikaros_C2H2-ZF"/>
</dbReference>
<dbReference type="GO" id="GO:0006357">
    <property type="term" value="P:regulation of transcription by RNA polymerase II"/>
    <property type="evidence" value="ECO:0007669"/>
    <property type="project" value="TreeGrafter"/>
</dbReference>
<keyword evidence="4 8" id="KW-0863">Zinc-finger</keyword>
<dbReference type="FunFam" id="3.30.160.60:FF:001732">
    <property type="entry name" value="Zgc:162936"/>
    <property type="match status" value="1"/>
</dbReference>
<keyword evidence="9" id="KW-0175">Coiled coil</keyword>
<feature type="compositionally biased region" description="Polar residues" evidence="10">
    <location>
        <begin position="240"/>
        <end position="252"/>
    </location>
</feature>
<dbReference type="GO" id="GO:0008270">
    <property type="term" value="F:zinc ion binding"/>
    <property type="evidence" value="ECO:0007669"/>
    <property type="project" value="UniProtKB-KW"/>
</dbReference>
<feature type="region of interest" description="Disordered" evidence="10">
    <location>
        <begin position="338"/>
        <end position="381"/>
    </location>
</feature>
<evidence type="ECO:0000256" key="1">
    <source>
        <dbReference type="ARBA" id="ARBA00004123"/>
    </source>
</evidence>
<dbReference type="OrthoDB" id="8922241at2759"/>
<feature type="domain" description="C2H2-type" evidence="11">
    <location>
        <begin position="182"/>
        <end position="209"/>
    </location>
</feature>
<keyword evidence="5" id="KW-0862">Zinc</keyword>
<feature type="domain" description="C2H2-type" evidence="11">
    <location>
        <begin position="131"/>
        <end position="158"/>
    </location>
</feature>
<feature type="compositionally biased region" description="Low complexity" evidence="10">
    <location>
        <begin position="50"/>
        <end position="76"/>
    </location>
</feature>
<evidence type="ECO:0000256" key="6">
    <source>
        <dbReference type="ARBA" id="ARBA00023125"/>
    </source>
</evidence>
<dbReference type="PROSITE" id="PS50157">
    <property type="entry name" value="ZINC_FINGER_C2H2_2"/>
    <property type="match status" value="3"/>
</dbReference>
<keyword evidence="7" id="KW-0539">Nucleus</keyword>
<evidence type="ECO:0000259" key="11">
    <source>
        <dbReference type="PROSITE" id="PS50157"/>
    </source>
</evidence>
<feature type="region of interest" description="Disordered" evidence="10">
    <location>
        <begin position="233"/>
        <end position="312"/>
    </location>
</feature>
<evidence type="ECO:0000256" key="4">
    <source>
        <dbReference type="ARBA" id="ARBA00022771"/>
    </source>
</evidence>
<evidence type="ECO:0000256" key="8">
    <source>
        <dbReference type="PROSITE-ProRule" id="PRU00042"/>
    </source>
</evidence>
<feature type="region of interest" description="Disordered" evidence="10">
    <location>
        <begin position="50"/>
        <end position="104"/>
    </location>
</feature>
<dbReference type="PANTHER" id="PTHR24404:SF114">
    <property type="entry name" value="KLUMPFUSS, ISOFORM B-RELATED"/>
    <property type="match status" value="1"/>
</dbReference>
<feature type="region of interest" description="Disordered" evidence="10">
    <location>
        <begin position="436"/>
        <end position="461"/>
    </location>
</feature>
<dbReference type="EMBL" id="JABAYA010000052">
    <property type="protein sequence ID" value="KAF7727641.1"/>
    <property type="molecule type" value="Genomic_DNA"/>
</dbReference>
<evidence type="ECO:0000256" key="2">
    <source>
        <dbReference type="ARBA" id="ARBA00022723"/>
    </source>
</evidence>
<name>A0A8H7BXZ2_9FUNG</name>
<keyword evidence="2" id="KW-0479">Metal-binding</keyword>
<dbReference type="AlphaFoldDB" id="A0A8H7BXZ2"/>
<keyword evidence="3" id="KW-0677">Repeat</keyword>
<evidence type="ECO:0000313" key="13">
    <source>
        <dbReference type="Proteomes" id="UP000605846"/>
    </source>
</evidence>
<evidence type="ECO:0000256" key="7">
    <source>
        <dbReference type="ARBA" id="ARBA00023242"/>
    </source>
</evidence>
<comment type="caution">
    <text evidence="12">The sequence shown here is derived from an EMBL/GenBank/DDBJ whole genome shotgun (WGS) entry which is preliminary data.</text>
</comment>
<dbReference type="GO" id="GO:0003700">
    <property type="term" value="F:DNA-binding transcription factor activity"/>
    <property type="evidence" value="ECO:0007669"/>
    <property type="project" value="TreeGrafter"/>
</dbReference>
<sequence>MTTATEQNSTMQERWENQPQQHEAPISLSSLLNSKHTDKTHGYRQQEYLPTPVTPASSFPASSTATSTTAMLPTPANDLGPAHHPRRNENNTQAESINGSGYGSFALQTPTITATAAAAKRPSTPGSGKPYVCHECNQTFSRPHNLKSHLTTHSSERPFQASVSKELNLVFSTSALILLRAVQCDVCKHHFRRHHDLKRHQKLHTGERPYVCKICHRSFARLDALNRHRRAEGGTACSAGHQNQRSPNNATPASRGAAPSPIPRPVIPQLHIPHPASQPFPNETYPHPTTQKLTSTTTDTTTNLASMNNKPNVLPSPSALSCLPVSDSADLMPIYKLQLSPPKSPADRLRSTPYRTWSYPPPSQDRSIHSSATTSSPKDHASWQLLEKENEDLRQEIAKLRAEHTSSEINALKSRLHDLEVENNVLRSLIMDSKQYKGATNSLETVKSEPSSPKKRRMDTD</sequence>
<dbReference type="Pfam" id="PF13912">
    <property type="entry name" value="zf-C2H2_6"/>
    <property type="match status" value="1"/>
</dbReference>
<feature type="coiled-coil region" evidence="9">
    <location>
        <begin position="383"/>
        <end position="429"/>
    </location>
</feature>
<feature type="compositionally biased region" description="Polar residues" evidence="10">
    <location>
        <begin position="90"/>
        <end position="99"/>
    </location>
</feature>
<accession>A0A8H7BXZ2</accession>
<dbReference type="PROSITE" id="PS00028">
    <property type="entry name" value="ZINC_FINGER_C2H2_1"/>
    <property type="match status" value="2"/>
</dbReference>
<dbReference type="Gene3D" id="3.30.160.60">
    <property type="entry name" value="Classic Zinc Finger"/>
    <property type="match status" value="3"/>
</dbReference>
<evidence type="ECO:0000313" key="12">
    <source>
        <dbReference type="EMBL" id="KAF7727641.1"/>
    </source>
</evidence>
<dbReference type="GO" id="GO:0000978">
    <property type="term" value="F:RNA polymerase II cis-regulatory region sequence-specific DNA binding"/>
    <property type="evidence" value="ECO:0007669"/>
    <property type="project" value="TreeGrafter"/>
</dbReference>
<evidence type="ECO:0000256" key="5">
    <source>
        <dbReference type="ARBA" id="ARBA00022833"/>
    </source>
</evidence>
<dbReference type="PANTHER" id="PTHR24404">
    <property type="entry name" value="ZINC FINGER PROTEIN"/>
    <property type="match status" value="1"/>
</dbReference>
<organism evidence="12 13">
    <name type="scientific">Apophysomyces ossiformis</name>
    <dbReference type="NCBI Taxonomy" id="679940"/>
    <lineage>
        <taxon>Eukaryota</taxon>
        <taxon>Fungi</taxon>
        <taxon>Fungi incertae sedis</taxon>
        <taxon>Mucoromycota</taxon>
        <taxon>Mucoromycotina</taxon>
        <taxon>Mucoromycetes</taxon>
        <taxon>Mucorales</taxon>
        <taxon>Mucorineae</taxon>
        <taxon>Mucoraceae</taxon>
        <taxon>Apophysomyces</taxon>
    </lineage>
</organism>
<keyword evidence="13" id="KW-1185">Reference proteome</keyword>
<keyword evidence="6" id="KW-0238">DNA-binding</keyword>
<dbReference type="SUPFAM" id="SSF57667">
    <property type="entry name" value="beta-beta-alpha zinc fingers"/>
    <property type="match status" value="2"/>
</dbReference>
<dbReference type="GO" id="GO:0005694">
    <property type="term" value="C:chromosome"/>
    <property type="evidence" value="ECO:0007669"/>
    <property type="project" value="UniProtKB-ARBA"/>
</dbReference>
<dbReference type="Pfam" id="PF00096">
    <property type="entry name" value="zf-C2H2"/>
    <property type="match status" value="1"/>
</dbReference>
<proteinExistence type="predicted"/>
<dbReference type="InterPro" id="IPR036236">
    <property type="entry name" value="Znf_C2H2_sf"/>
</dbReference>
<comment type="subcellular location">
    <subcellularLocation>
        <location evidence="1">Nucleus</location>
    </subcellularLocation>
</comment>
<feature type="compositionally biased region" description="Polar residues" evidence="10">
    <location>
        <begin position="438"/>
        <end position="451"/>
    </location>
</feature>
<dbReference type="InterPro" id="IPR013087">
    <property type="entry name" value="Znf_C2H2_type"/>
</dbReference>
<evidence type="ECO:0000256" key="9">
    <source>
        <dbReference type="SAM" id="Coils"/>
    </source>
</evidence>
<dbReference type="FunFam" id="3.30.160.60:FF:000065">
    <property type="entry name" value="B-cell CLL/lymphoma 6, member B"/>
    <property type="match status" value="1"/>
</dbReference>
<dbReference type="GO" id="GO:0005634">
    <property type="term" value="C:nucleus"/>
    <property type="evidence" value="ECO:0007669"/>
    <property type="project" value="UniProtKB-SubCell"/>
</dbReference>
<protein>
    <recommendedName>
        <fullName evidence="11">C2H2-type domain-containing protein</fullName>
    </recommendedName>
</protein>